<keyword evidence="11" id="KW-1185">Reference proteome</keyword>
<comment type="function">
    <text evidence="8">May be involved in the degradation of misfolded endoplasmic reticulum (ER) luminal proteins.</text>
</comment>
<proteinExistence type="inferred from homology"/>
<reference evidence="10" key="2">
    <citation type="submission" date="2021-01" db="UniProtKB">
        <authorList>
            <consortium name="EnsemblPlants"/>
        </authorList>
    </citation>
    <scope>IDENTIFICATION</scope>
</reference>
<evidence type="ECO:0000256" key="3">
    <source>
        <dbReference type="ARBA" id="ARBA00008917"/>
    </source>
</evidence>
<dbReference type="EnsemblPlants" id="QL09p028311:mrna">
    <property type="protein sequence ID" value="QL09p028311:mrna"/>
    <property type="gene ID" value="QL09p028311"/>
</dbReference>
<keyword evidence="5 8" id="KW-0256">Endoplasmic reticulum</keyword>
<dbReference type="GO" id="GO:0006950">
    <property type="term" value="P:response to stress"/>
    <property type="evidence" value="ECO:0007669"/>
    <property type="project" value="UniProtKB-ARBA"/>
</dbReference>
<feature type="transmembrane region" description="Helical" evidence="8">
    <location>
        <begin position="17"/>
        <end position="35"/>
    </location>
</feature>
<comment type="similarity">
    <text evidence="3 8">Belongs to the derlin family.</text>
</comment>
<feature type="transmembrane region" description="Helical" evidence="8">
    <location>
        <begin position="95"/>
        <end position="116"/>
    </location>
</feature>
<dbReference type="Gramene" id="QL09p028311:mrna">
    <property type="protein sequence ID" value="QL09p028311:mrna"/>
    <property type="gene ID" value="QL09p028311"/>
</dbReference>
<dbReference type="SUPFAM" id="SSF144091">
    <property type="entry name" value="Rhomboid-like"/>
    <property type="match status" value="1"/>
</dbReference>
<keyword evidence="7 8" id="KW-0472">Membrane</keyword>
<evidence type="ECO:0000256" key="9">
    <source>
        <dbReference type="SAM" id="MobiDB-lite"/>
    </source>
</evidence>
<feature type="transmembrane region" description="Helical" evidence="8">
    <location>
        <begin position="55"/>
        <end position="74"/>
    </location>
</feature>
<comment type="subcellular location">
    <subcellularLocation>
        <location evidence="2 8">Endoplasmic reticulum membrane</location>
        <topology evidence="2 8">Multi-pass membrane protein</topology>
    </subcellularLocation>
</comment>
<reference evidence="10 11" key="1">
    <citation type="journal article" date="2016" name="G3 (Bethesda)">
        <title>First Draft Assembly and Annotation of the Genome of a California Endemic Oak Quercus lobata Nee (Fagaceae).</title>
        <authorList>
            <person name="Sork V.L."/>
            <person name="Fitz-Gibbon S.T."/>
            <person name="Puiu D."/>
            <person name="Crepeau M."/>
            <person name="Gugger P.F."/>
            <person name="Sherman R."/>
            <person name="Stevens K."/>
            <person name="Langley C.H."/>
            <person name="Pellegrini M."/>
            <person name="Salzberg S.L."/>
        </authorList>
    </citation>
    <scope>NUCLEOTIDE SEQUENCE [LARGE SCALE GENOMIC DNA]</scope>
    <source>
        <strain evidence="10 11">cv. SW786</strain>
    </source>
</reference>
<keyword evidence="6 8" id="KW-1133">Transmembrane helix</keyword>
<dbReference type="Proteomes" id="UP000594261">
    <property type="component" value="Chromosome 9"/>
</dbReference>
<feature type="transmembrane region" description="Helical" evidence="8">
    <location>
        <begin position="172"/>
        <end position="191"/>
    </location>
</feature>
<evidence type="ECO:0000256" key="5">
    <source>
        <dbReference type="ARBA" id="ARBA00022824"/>
    </source>
</evidence>
<evidence type="ECO:0000256" key="8">
    <source>
        <dbReference type="RuleBase" id="RU363059"/>
    </source>
</evidence>
<dbReference type="InterPro" id="IPR035952">
    <property type="entry name" value="Rhomboid-like_sf"/>
</dbReference>
<organism evidence="10 11">
    <name type="scientific">Quercus lobata</name>
    <name type="common">Valley oak</name>
    <dbReference type="NCBI Taxonomy" id="97700"/>
    <lineage>
        <taxon>Eukaryota</taxon>
        <taxon>Viridiplantae</taxon>
        <taxon>Streptophyta</taxon>
        <taxon>Embryophyta</taxon>
        <taxon>Tracheophyta</taxon>
        <taxon>Spermatophyta</taxon>
        <taxon>Magnoliopsida</taxon>
        <taxon>eudicotyledons</taxon>
        <taxon>Gunneridae</taxon>
        <taxon>Pentapetalae</taxon>
        <taxon>rosids</taxon>
        <taxon>fabids</taxon>
        <taxon>Fagales</taxon>
        <taxon>Fagaceae</taxon>
        <taxon>Quercus</taxon>
    </lineage>
</organism>
<dbReference type="InterPro" id="IPR007599">
    <property type="entry name" value="DER1"/>
</dbReference>
<dbReference type="EMBL" id="LRBV02000009">
    <property type="status" value="NOT_ANNOTATED_CDS"/>
    <property type="molecule type" value="Genomic_DNA"/>
</dbReference>
<dbReference type="InParanoid" id="A0A7N2MHY6"/>
<feature type="compositionally biased region" description="Polar residues" evidence="9">
    <location>
        <begin position="275"/>
        <end position="296"/>
    </location>
</feature>
<dbReference type="OMA" id="TYGVACF"/>
<evidence type="ECO:0000256" key="4">
    <source>
        <dbReference type="ARBA" id="ARBA00022692"/>
    </source>
</evidence>
<evidence type="ECO:0000313" key="11">
    <source>
        <dbReference type="Proteomes" id="UP000594261"/>
    </source>
</evidence>
<dbReference type="GO" id="GO:0005789">
    <property type="term" value="C:endoplasmic reticulum membrane"/>
    <property type="evidence" value="ECO:0007669"/>
    <property type="project" value="UniProtKB-SubCell"/>
</dbReference>
<comment type="caution">
    <text evidence="8">Lacks conserved residue(s) required for the propagation of feature annotation.</text>
</comment>
<name>A0A7N2MHY6_QUELO</name>
<dbReference type="AlphaFoldDB" id="A0A7N2MHY6"/>
<sequence length="312" mass="35690">MSTPAEYYRSLPPVSKFYGVACLMTTSAYYLQLYNPYNIALFYGLVLKRFQVWRLITNFFFLGQFSFPFAFRLLMIARYGVSLERGPFDKRTADYVWMFVFGALSLLVMAAVPYLWSPFMGGSLVFMLVYVWSREFPNARISIYGLVSMKGFYLPYVMLAVDLLLGNPLKPGILGMVVGHLYYFLTVLHPLAGGKFILKTPLWVYPFYCFYFILATHALNFYLKTLKPRSYDFLLLFCHKLVSFWGKGTQMNTPVQRDPSAGVAFRGRSYRLNGTRPSTTGQAETGSHAQAQQPNQADGVAFRGRSHRLNGR</sequence>
<comment type="function">
    <text evidence="1">May be involved in the degradation process of specific misfolded endoplasmic reticulum (ER) luminal proteins.</text>
</comment>
<feature type="transmembrane region" description="Helical" evidence="8">
    <location>
        <begin position="141"/>
        <end position="165"/>
    </location>
</feature>
<evidence type="ECO:0000256" key="1">
    <source>
        <dbReference type="ARBA" id="ARBA00003292"/>
    </source>
</evidence>
<evidence type="ECO:0000256" key="6">
    <source>
        <dbReference type="ARBA" id="ARBA00022989"/>
    </source>
</evidence>
<evidence type="ECO:0000313" key="10">
    <source>
        <dbReference type="EnsemblPlants" id="QL09p028311:mrna"/>
    </source>
</evidence>
<keyword evidence="4 8" id="KW-0812">Transmembrane</keyword>
<feature type="region of interest" description="Disordered" evidence="9">
    <location>
        <begin position="271"/>
        <end position="312"/>
    </location>
</feature>
<dbReference type="PANTHER" id="PTHR11009">
    <property type="entry name" value="DER1-LIKE PROTEIN, DERLIN"/>
    <property type="match status" value="1"/>
</dbReference>
<protein>
    <recommendedName>
        <fullName evidence="8">Derlin</fullName>
    </recommendedName>
</protein>
<evidence type="ECO:0000256" key="2">
    <source>
        <dbReference type="ARBA" id="ARBA00004477"/>
    </source>
</evidence>
<evidence type="ECO:0000256" key="7">
    <source>
        <dbReference type="ARBA" id="ARBA00023136"/>
    </source>
</evidence>
<accession>A0A7N2MHY6</accession>
<feature type="transmembrane region" description="Helical" evidence="8">
    <location>
        <begin position="203"/>
        <end position="223"/>
    </location>
</feature>
<dbReference type="Pfam" id="PF04511">
    <property type="entry name" value="DER1"/>
    <property type="match status" value="1"/>
</dbReference>